<sequence>MEVKVEEGNRWEKLKSVGKWGPE</sequence>
<accession>A0A834T3N3</accession>
<evidence type="ECO:0000313" key="1">
    <source>
        <dbReference type="EMBL" id="KAF7808754.1"/>
    </source>
</evidence>
<proteinExistence type="predicted"/>
<name>A0A834T3N3_9FABA</name>
<dbReference type="EMBL" id="JAAIUW010000011">
    <property type="protein sequence ID" value="KAF7808754.1"/>
    <property type="molecule type" value="Genomic_DNA"/>
</dbReference>
<reference evidence="1" key="1">
    <citation type="submission" date="2020-09" db="EMBL/GenBank/DDBJ databases">
        <title>Genome-Enabled Discovery of Anthraquinone Biosynthesis in Senna tora.</title>
        <authorList>
            <person name="Kang S.-H."/>
            <person name="Pandey R.P."/>
            <person name="Lee C.-M."/>
            <person name="Sim J.-S."/>
            <person name="Jeong J.-T."/>
            <person name="Choi B.-S."/>
            <person name="Jung M."/>
            <person name="Ginzburg D."/>
            <person name="Zhao K."/>
            <person name="Won S.Y."/>
            <person name="Oh T.-J."/>
            <person name="Yu Y."/>
            <person name="Kim N.-H."/>
            <person name="Lee O.R."/>
            <person name="Lee T.-H."/>
            <person name="Bashyal P."/>
            <person name="Kim T.-S."/>
            <person name="Lee W.-H."/>
            <person name="Kawkins C."/>
            <person name="Kim C.-K."/>
            <person name="Kim J.S."/>
            <person name="Ahn B.O."/>
            <person name="Rhee S.Y."/>
            <person name="Sohng J.K."/>
        </authorList>
    </citation>
    <scope>NUCLEOTIDE SEQUENCE</scope>
    <source>
        <tissue evidence="1">Leaf</tissue>
    </source>
</reference>
<dbReference type="Proteomes" id="UP000634136">
    <property type="component" value="Unassembled WGS sequence"/>
</dbReference>
<evidence type="ECO:0000313" key="2">
    <source>
        <dbReference type="Proteomes" id="UP000634136"/>
    </source>
</evidence>
<keyword evidence="2" id="KW-1185">Reference proteome</keyword>
<gene>
    <name evidence="1" type="ORF">G2W53_035497</name>
</gene>
<dbReference type="AlphaFoldDB" id="A0A834T3N3"/>
<comment type="caution">
    <text evidence="1">The sequence shown here is derived from an EMBL/GenBank/DDBJ whole genome shotgun (WGS) entry which is preliminary data.</text>
</comment>
<organism evidence="1 2">
    <name type="scientific">Senna tora</name>
    <dbReference type="NCBI Taxonomy" id="362788"/>
    <lineage>
        <taxon>Eukaryota</taxon>
        <taxon>Viridiplantae</taxon>
        <taxon>Streptophyta</taxon>
        <taxon>Embryophyta</taxon>
        <taxon>Tracheophyta</taxon>
        <taxon>Spermatophyta</taxon>
        <taxon>Magnoliopsida</taxon>
        <taxon>eudicotyledons</taxon>
        <taxon>Gunneridae</taxon>
        <taxon>Pentapetalae</taxon>
        <taxon>rosids</taxon>
        <taxon>fabids</taxon>
        <taxon>Fabales</taxon>
        <taxon>Fabaceae</taxon>
        <taxon>Caesalpinioideae</taxon>
        <taxon>Cassia clade</taxon>
        <taxon>Senna</taxon>
    </lineage>
</organism>
<protein>
    <submittedName>
        <fullName evidence="1">Uncharacterized protein</fullName>
    </submittedName>
</protein>